<dbReference type="RefSeq" id="WP_186286868.1">
    <property type="nucleotide sequence ID" value="NZ_JACMSF010000061.1"/>
</dbReference>
<evidence type="ECO:0008006" key="3">
    <source>
        <dbReference type="Google" id="ProtNLM"/>
    </source>
</evidence>
<sequence length="789" mass="87287">MGSAVDPEIVALGSIVISSLVGNAVQDAWTWGKGRLVALFVRDGAEEAAVGDELEQARRQALEAGEAGDEGTVTEITDEWSSRVLELFAERPDAVREVRELVGEALTRATPAEASLALLHYVNHTALFREMDGHWRACRAAGTLTSVFLSGVRGVGKRSTAQQWIHSHRDVLFGVFLQADLGMQGGRMVDPAVVLERWLEELDVPRDERPGDVPAKARRVRHELRDRSVVFLLENVTTTRQVRDLLTDQPYGVVLMTGQEAPHDLTTFLEFLPLPVPALRDEHALELLVKVSRTTEDPAKLEPIVRHLGGLPLALRLIAGHLKAPVPGVIEDVGARLADRAARQELLDVDDPNPLPEALELAYGRMAVRTAQLYRRLGLLMCEDFQLDTVFALVSDWEPSEARTALSALISGGLVERRGLDTYRMHILVHDHASIVAERDETESEREAVRRRIVHHFLRITERGEQTLSTRWLYSPMNAFPADTAADERRQTEALRELARREAGIFAAVRLAAEAGLHLEAWRLSQAIRTFCLRTGRDTQWIEAAEIGLASALETGDTMAVARASYEVGFAHLERWNVEEGDSRLAREHFEQALSLVNPGVPGRSEGERRTESSVLEGLGLLERKLKRPGHAIDLFSRAQAALEGIDHPRGEALLALHLGSTYTALERHDAAEGELLRAVEEFEGLPDGPDRFNMAKARLRLAENRRACGRLREAVEALDLAVDGMTGVGSAYYAAQALLLRGDVRVQLGEREAAVEDWTSARALFAEEGSIHEGEAQHRLEREGGEEE</sequence>
<dbReference type="InterPro" id="IPR027417">
    <property type="entry name" value="P-loop_NTPase"/>
</dbReference>
<comment type="caution">
    <text evidence="1">The sequence shown here is derived from an EMBL/GenBank/DDBJ whole genome shotgun (WGS) entry which is preliminary data.</text>
</comment>
<protein>
    <recommendedName>
        <fullName evidence="3">Tetratricopeptide repeat protein</fullName>
    </recommendedName>
</protein>
<reference evidence="1 2" key="1">
    <citation type="submission" date="2020-08" db="EMBL/GenBank/DDBJ databases">
        <title>Streptomyces sp. PSKA01 genome sequencing and assembly.</title>
        <authorList>
            <person name="Mandal S."/>
            <person name="Maiti P.K."/>
            <person name="Das P."/>
        </authorList>
    </citation>
    <scope>NUCLEOTIDE SEQUENCE [LARGE SCALE GENOMIC DNA]</scope>
    <source>
        <strain evidence="1 2">PSKA01</strain>
    </source>
</reference>
<name>A0A7X1MDF2_9ACTN</name>
<dbReference type="SUPFAM" id="SSF48452">
    <property type="entry name" value="TPR-like"/>
    <property type="match status" value="1"/>
</dbReference>
<dbReference type="AlphaFoldDB" id="A0A7X1MDF2"/>
<evidence type="ECO:0000313" key="2">
    <source>
        <dbReference type="Proteomes" id="UP000584670"/>
    </source>
</evidence>
<dbReference type="EMBL" id="JACMSF010000061">
    <property type="protein sequence ID" value="MBC2906906.1"/>
    <property type="molecule type" value="Genomic_DNA"/>
</dbReference>
<dbReference type="SUPFAM" id="SSF52540">
    <property type="entry name" value="P-loop containing nucleoside triphosphate hydrolases"/>
    <property type="match status" value="1"/>
</dbReference>
<dbReference type="Proteomes" id="UP000584670">
    <property type="component" value="Unassembled WGS sequence"/>
</dbReference>
<organism evidence="1 2">
    <name type="scientific">Streptomyces cupreus</name>
    <dbReference type="NCBI Taxonomy" id="2759956"/>
    <lineage>
        <taxon>Bacteria</taxon>
        <taxon>Bacillati</taxon>
        <taxon>Actinomycetota</taxon>
        <taxon>Actinomycetes</taxon>
        <taxon>Kitasatosporales</taxon>
        <taxon>Streptomycetaceae</taxon>
        <taxon>Streptomyces</taxon>
    </lineage>
</organism>
<evidence type="ECO:0000313" key="1">
    <source>
        <dbReference type="EMBL" id="MBC2906906.1"/>
    </source>
</evidence>
<dbReference type="Gene3D" id="1.25.40.10">
    <property type="entry name" value="Tetratricopeptide repeat domain"/>
    <property type="match status" value="1"/>
</dbReference>
<accession>A0A7X1MDF2</accession>
<gene>
    <name evidence="1" type="ORF">H4N64_36395</name>
</gene>
<dbReference type="PRINTS" id="PR00364">
    <property type="entry name" value="DISEASERSIST"/>
</dbReference>
<proteinExistence type="predicted"/>
<dbReference type="InterPro" id="IPR011990">
    <property type="entry name" value="TPR-like_helical_dom_sf"/>
</dbReference>
<dbReference type="Gene3D" id="3.40.50.300">
    <property type="entry name" value="P-loop containing nucleotide triphosphate hydrolases"/>
    <property type="match status" value="1"/>
</dbReference>
<keyword evidence="2" id="KW-1185">Reference proteome</keyword>